<dbReference type="Gene3D" id="3.40.50.2020">
    <property type="match status" value="1"/>
</dbReference>
<evidence type="ECO:0000313" key="2">
    <source>
        <dbReference type="EMBL" id="HIW94966.1"/>
    </source>
</evidence>
<reference evidence="2" key="2">
    <citation type="submission" date="2021-04" db="EMBL/GenBank/DDBJ databases">
        <authorList>
            <person name="Gilroy R."/>
        </authorList>
    </citation>
    <scope>NUCLEOTIDE SEQUENCE</scope>
    <source>
        <strain evidence="2">4376</strain>
    </source>
</reference>
<dbReference type="Proteomes" id="UP000824189">
    <property type="component" value="Unassembled WGS sequence"/>
</dbReference>
<name>A0A9D1UQ79_9CORY</name>
<dbReference type="AlphaFoldDB" id="A0A9D1UQ79"/>
<dbReference type="Pfam" id="PF14681">
    <property type="entry name" value="UPRTase"/>
    <property type="match status" value="1"/>
</dbReference>
<sequence>MALKLTLDLEPEYGNLYGLWVLSVTEDGKELDCDLAVERFLSVKLKHRLVHWNEKWEQNYRPGDGLCRRFDVISWLREGEALASAIERSLNDVRIGGVAFSRATVNRKFYNYADYAVSPGLEHYLRSLGLETSYCRVKVVDHPVVEHGLSYLRDGNSSAEELVFYRRLVLRALSYEITEQLQTVYRGAERDGVTMGVQRIKERFVILCFSAQAYSYICEDLHDIWGDLLRVVYLDLTNPDSCRAELCKLKKDASEAPSYHLFAPRLTAYGELNHALRFLRSDGIELASIFSFVASNEGLREILWSGAGNLTLYTASIDFERTIGFLLPGISDSV</sequence>
<comment type="caution">
    <text evidence="2">The sequence shown here is derived from an EMBL/GenBank/DDBJ whole genome shotgun (WGS) entry which is preliminary data.</text>
</comment>
<dbReference type="InterPro" id="IPR029057">
    <property type="entry name" value="PRTase-like"/>
</dbReference>
<dbReference type="EMBL" id="DXFZ01000007">
    <property type="protein sequence ID" value="HIW94966.1"/>
    <property type="molecule type" value="Genomic_DNA"/>
</dbReference>
<accession>A0A9D1UQ79</accession>
<organism evidence="2 3">
    <name type="scientific">Candidatus Corynebacterium gallistercoris</name>
    <dbReference type="NCBI Taxonomy" id="2838530"/>
    <lineage>
        <taxon>Bacteria</taxon>
        <taxon>Bacillati</taxon>
        <taxon>Actinomycetota</taxon>
        <taxon>Actinomycetes</taxon>
        <taxon>Mycobacteriales</taxon>
        <taxon>Corynebacteriaceae</taxon>
        <taxon>Corynebacterium</taxon>
    </lineage>
</organism>
<proteinExistence type="predicted"/>
<protein>
    <recommendedName>
        <fullName evidence="1">Phosphoribosyltransferase domain-containing protein</fullName>
    </recommendedName>
</protein>
<dbReference type="InterPro" id="IPR000836">
    <property type="entry name" value="PRTase_dom"/>
</dbReference>
<evidence type="ECO:0000313" key="3">
    <source>
        <dbReference type="Proteomes" id="UP000824189"/>
    </source>
</evidence>
<evidence type="ECO:0000259" key="1">
    <source>
        <dbReference type="Pfam" id="PF14681"/>
    </source>
</evidence>
<feature type="domain" description="Phosphoribosyltransferase" evidence="1">
    <location>
        <begin position="139"/>
        <end position="332"/>
    </location>
</feature>
<gene>
    <name evidence="2" type="ORF">H9867_00530</name>
</gene>
<reference evidence="2" key="1">
    <citation type="journal article" date="2021" name="PeerJ">
        <title>Extensive microbial diversity within the chicken gut microbiome revealed by metagenomics and culture.</title>
        <authorList>
            <person name="Gilroy R."/>
            <person name="Ravi A."/>
            <person name="Getino M."/>
            <person name="Pursley I."/>
            <person name="Horton D.L."/>
            <person name="Alikhan N.F."/>
            <person name="Baker D."/>
            <person name="Gharbi K."/>
            <person name="Hall N."/>
            <person name="Watson M."/>
            <person name="Adriaenssens E.M."/>
            <person name="Foster-Nyarko E."/>
            <person name="Jarju S."/>
            <person name="Secka A."/>
            <person name="Antonio M."/>
            <person name="Oren A."/>
            <person name="Chaudhuri R.R."/>
            <person name="La Ragione R."/>
            <person name="Hildebrand F."/>
            <person name="Pallen M.J."/>
        </authorList>
    </citation>
    <scope>NUCLEOTIDE SEQUENCE</scope>
    <source>
        <strain evidence="2">4376</strain>
    </source>
</reference>